<evidence type="ECO:0000259" key="5">
    <source>
        <dbReference type="PROSITE" id="PS50893"/>
    </source>
</evidence>
<dbReference type="PANTHER" id="PTHR43776:SF7">
    <property type="entry name" value="D,D-DIPEPTIDE TRANSPORT ATP-BINDING PROTEIN DDPF-RELATED"/>
    <property type="match status" value="1"/>
</dbReference>
<dbReference type="GO" id="GO:0016887">
    <property type="term" value="F:ATP hydrolysis activity"/>
    <property type="evidence" value="ECO:0007669"/>
    <property type="project" value="InterPro"/>
</dbReference>
<dbReference type="Proteomes" id="UP000287547">
    <property type="component" value="Unassembled WGS sequence"/>
</dbReference>
<dbReference type="InterPro" id="IPR027417">
    <property type="entry name" value="P-loop_NTPase"/>
</dbReference>
<evidence type="ECO:0000256" key="1">
    <source>
        <dbReference type="ARBA" id="ARBA00005417"/>
    </source>
</evidence>
<dbReference type="InterPro" id="IPR050319">
    <property type="entry name" value="ABC_transp_ATP-bind"/>
</dbReference>
<dbReference type="InterPro" id="IPR003439">
    <property type="entry name" value="ABC_transporter-like_ATP-bd"/>
</dbReference>
<dbReference type="PROSITE" id="PS00211">
    <property type="entry name" value="ABC_TRANSPORTER_1"/>
    <property type="match status" value="2"/>
</dbReference>
<gene>
    <name evidence="6" type="ORF">DMH04_46000</name>
</gene>
<dbReference type="InterPro" id="IPR017871">
    <property type="entry name" value="ABC_transporter-like_CS"/>
</dbReference>
<dbReference type="PROSITE" id="PS50893">
    <property type="entry name" value="ABC_TRANSPORTER_2"/>
    <property type="match status" value="2"/>
</dbReference>
<dbReference type="Pfam" id="PF00005">
    <property type="entry name" value="ABC_tran"/>
    <property type="match status" value="2"/>
</dbReference>
<dbReference type="EMBL" id="QHKI01000070">
    <property type="protein sequence ID" value="RSM69673.1"/>
    <property type="molecule type" value="Genomic_DNA"/>
</dbReference>
<dbReference type="Gene3D" id="3.40.50.300">
    <property type="entry name" value="P-loop containing nucleotide triphosphate hydrolases"/>
    <property type="match status" value="2"/>
</dbReference>
<dbReference type="GO" id="GO:0005524">
    <property type="term" value="F:ATP binding"/>
    <property type="evidence" value="ECO:0007669"/>
    <property type="project" value="UniProtKB-KW"/>
</dbReference>
<dbReference type="PANTHER" id="PTHR43776">
    <property type="entry name" value="TRANSPORT ATP-BINDING PROTEIN"/>
    <property type="match status" value="1"/>
</dbReference>
<dbReference type="InterPro" id="IPR003593">
    <property type="entry name" value="AAA+_ATPase"/>
</dbReference>
<sequence length="489" mass="51506">MSIVDELVTVADLRLHVGGVSVVDGIGFTVRAGESLALVGASGSGKTTTALAVLGHLRNGVTHTGGTVHVAGHTMLPASGAVNGVVGYVGQDPASVLNPYRRISATLRSALGTRRRQAVADLLERVALPPALADRYSHQLSGGQQQRVALAVALARNPRLLILDEPTSALDPTAAAEVRRELLALRANRVSLLWITHDLTAVRGAVDRVLVLDAGRVVEDAPYDRLMARPASTAAAALVAAAEPAVQQRPAHESPGDPVLEVRDLVAGYPRRPPVLSGVSLDLRPGQSLAVIGASGIGKSTFARCLAGLHHPTAGTIRLNGTALAPDVRARGRGQRAAVQFVSQDPAGALHPTQDVRTALARPLRLLRGIRDRREQDVEIARLLAAVRLPADYTRRLPRELSGGERQRVALARALAAQPAVLICDEITAALDTVTQAEILNLLAEHCRDTGLSIVLITHNLAAANHIADEIHVLADGRLEQSRAAQGVR</sequence>
<dbReference type="SUPFAM" id="SSF52540">
    <property type="entry name" value="P-loop containing nucleoside triphosphate hydrolases"/>
    <property type="match status" value="2"/>
</dbReference>
<evidence type="ECO:0000313" key="6">
    <source>
        <dbReference type="EMBL" id="RSM69673.1"/>
    </source>
</evidence>
<accession>A0A428YNA9</accession>
<comment type="similarity">
    <text evidence="1">Belongs to the ABC transporter superfamily.</text>
</comment>
<reference evidence="6 7" key="1">
    <citation type="submission" date="2018-05" db="EMBL/GenBank/DDBJ databases">
        <title>Evolution of GPA BGCs.</title>
        <authorList>
            <person name="Waglechner N."/>
            <person name="Wright G.D."/>
        </authorList>
    </citation>
    <scope>NUCLEOTIDE SEQUENCE [LARGE SCALE GENOMIC DNA]</scope>
    <source>
        <strain evidence="6 7">A82846</strain>
    </source>
</reference>
<comment type="caution">
    <text evidence="6">The sequence shown here is derived from an EMBL/GenBank/DDBJ whole genome shotgun (WGS) entry which is preliminary data.</text>
</comment>
<protein>
    <submittedName>
        <fullName evidence="6">ABC transporter ATP-binding protein</fullName>
    </submittedName>
</protein>
<keyword evidence="2" id="KW-0813">Transport</keyword>
<dbReference type="RefSeq" id="WP_063758647.1">
    <property type="nucleotide sequence ID" value="NZ_QHKI01000070.1"/>
</dbReference>
<keyword evidence="4 6" id="KW-0067">ATP-binding</keyword>
<keyword evidence="3" id="KW-0547">Nucleotide-binding</keyword>
<dbReference type="GO" id="GO:0055085">
    <property type="term" value="P:transmembrane transport"/>
    <property type="evidence" value="ECO:0007669"/>
    <property type="project" value="UniProtKB-ARBA"/>
</dbReference>
<feature type="domain" description="ABC transporter" evidence="5">
    <location>
        <begin position="8"/>
        <end position="239"/>
    </location>
</feature>
<evidence type="ECO:0000256" key="4">
    <source>
        <dbReference type="ARBA" id="ARBA00022840"/>
    </source>
</evidence>
<evidence type="ECO:0000313" key="7">
    <source>
        <dbReference type="Proteomes" id="UP000287547"/>
    </source>
</evidence>
<organism evidence="6 7">
    <name type="scientific">Kibdelosporangium aridum</name>
    <dbReference type="NCBI Taxonomy" id="2030"/>
    <lineage>
        <taxon>Bacteria</taxon>
        <taxon>Bacillati</taxon>
        <taxon>Actinomycetota</taxon>
        <taxon>Actinomycetes</taxon>
        <taxon>Pseudonocardiales</taxon>
        <taxon>Pseudonocardiaceae</taxon>
        <taxon>Kibdelosporangium</taxon>
    </lineage>
</organism>
<dbReference type="CDD" id="cd03257">
    <property type="entry name" value="ABC_NikE_OppD_transporters"/>
    <property type="match status" value="2"/>
</dbReference>
<proteinExistence type="inferred from homology"/>
<dbReference type="SMART" id="SM00382">
    <property type="entry name" value="AAA"/>
    <property type="match status" value="2"/>
</dbReference>
<evidence type="ECO:0000256" key="3">
    <source>
        <dbReference type="ARBA" id="ARBA00022741"/>
    </source>
</evidence>
<feature type="domain" description="ABC transporter" evidence="5">
    <location>
        <begin position="260"/>
        <end position="488"/>
    </location>
</feature>
<evidence type="ECO:0000256" key="2">
    <source>
        <dbReference type="ARBA" id="ARBA00022448"/>
    </source>
</evidence>
<dbReference type="AlphaFoldDB" id="A0A428YNA9"/>
<name>A0A428YNA9_KIBAR</name>